<dbReference type="GO" id="GO:0008270">
    <property type="term" value="F:zinc ion binding"/>
    <property type="evidence" value="ECO:0007669"/>
    <property type="project" value="UniProtKB-KW"/>
</dbReference>
<dbReference type="PROSITE" id="PS50865">
    <property type="entry name" value="ZF_MYND_2"/>
    <property type="match status" value="1"/>
</dbReference>
<dbReference type="Proteomes" id="UP000001070">
    <property type="component" value="Unassembled WGS sequence"/>
</dbReference>
<evidence type="ECO:0000313" key="6">
    <source>
        <dbReference type="EMBL" id="EDW02291.1"/>
    </source>
</evidence>
<dbReference type="GO" id="GO:0035162">
    <property type="term" value="P:embryonic hemopoiesis"/>
    <property type="evidence" value="ECO:0007669"/>
    <property type="project" value="EnsemblMetazoa"/>
</dbReference>
<dbReference type="FunCoup" id="B4J8D2">
    <property type="interactions" value="2258"/>
</dbReference>
<accession>B4J8D2</accession>
<evidence type="ECO:0000313" key="7">
    <source>
        <dbReference type="Proteomes" id="UP000001070"/>
    </source>
</evidence>
<dbReference type="GO" id="GO:0005634">
    <property type="term" value="C:nucleus"/>
    <property type="evidence" value="ECO:0007669"/>
    <property type="project" value="EnsemblMetazoa"/>
</dbReference>
<dbReference type="GO" id="GO:0048477">
    <property type="term" value="P:oogenesis"/>
    <property type="evidence" value="ECO:0007669"/>
    <property type="project" value="EnsemblMetazoa"/>
</dbReference>
<dbReference type="Gene3D" id="6.10.140.2220">
    <property type="match status" value="1"/>
</dbReference>
<keyword evidence="7" id="KW-1185">Reference proteome</keyword>
<dbReference type="STRING" id="7222.B4J8D2"/>
<dbReference type="Pfam" id="PF01753">
    <property type="entry name" value="zf-MYND"/>
    <property type="match status" value="1"/>
</dbReference>
<dbReference type="GO" id="GO:2000765">
    <property type="term" value="P:regulation of cytoplasmic translation"/>
    <property type="evidence" value="ECO:0007669"/>
    <property type="project" value="EnsemblMetazoa"/>
</dbReference>
<dbReference type="InterPro" id="IPR002893">
    <property type="entry name" value="Znf_MYND"/>
</dbReference>
<dbReference type="AlphaFoldDB" id="B4J8D2"/>
<dbReference type="eggNOG" id="KOG2061">
    <property type="taxonomic scope" value="Eukaryota"/>
</dbReference>
<name>B4J8D2_DROGR</name>
<protein>
    <submittedName>
        <fullName evidence="6">GH19974</fullName>
    </submittedName>
</protein>
<keyword evidence="3" id="KW-0862">Zinc</keyword>
<evidence type="ECO:0000256" key="1">
    <source>
        <dbReference type="ARBA" id="ARBA00022723"/>
    </source>
</evidence>
<evidence type="ECO:0000256" key="3">
    <source>
        <dbReference type="ARBA" id="ARBA00022833"/>
    </source>
</evidence>
<dbReference type="HOGENOM" id="CLU_034893_2_0_1"/>
<dbReference type="OrthoDB" id="443682at2759"/>
<evidence type="ECO:0000256" key="4">
    <source>
        <dbReference type="PROSITE-ProRule" id="PRU00134"/>
    </source>
</evidence>
<dbReference type="GO" id="GO:0048103">
    <property type="term" value="P:somatic stem cell division"/>
    <property type="evidence" value="ECO:0007669"/>
    <property type="project" value="EnsemblMetazoa"/>
</dbReference>
<dbReference type="KEGG" id="dgr:6560961"/>
<organism evidence="7">
    <name type="scientific">Drosophila grimshawi</name>
    <name type="common">Hawaiian fruit fly</name>
    <name type="synonym">Idiomyia grimshawi</name>
    <dbReference type="NCBI Taxonomy" id="7222"/>
    <lineage>
        <taxon>Eukaryota</taxon>
        <taxon>Metazoa</taxon>
        <taxon>Ecdysozoa</taxon>
        <taxon>Arthropoda</taxon>
        <taxon>Hexapoda</taxon>
        <taxon>Insecta</taxon>
        <taxon>Pterygota</taxon>
        <taxon>Neoptera</taxon>
        <taxon>Endopterygota</taxon>
        <taxon>Diptera</taxon>
        <taxon>Brachycera</taxon>
        <taxon>Muscomorpha</taxon>
        <taxon>Ephydroidea</taxon>
        <taxon>Drosophilidae</taxon>
        <taxon>Drosophila</taxon>
        <taxon>Hawaiian Drosophila</taxon>
    </lineage>
</organism>
<evidence type="ECO:0000259" key="5">
    <source>
        <dbReference type="PROSITE" id="PS50865"/>
    </source>
</evidence>
<dbReference type="SUPFAM" id="SSF144232">
    <property type="entry name" value="HIT/MYND zinc finger-like"/>
    <property type="match status" value="1"/>
</dbReference>
<dbReference type="PhylomeDB" id="B4J8D2"/>
<proteinExistence type="predicted"/>
<evidence type="ECO:0000256" key="2">
    <source>
        <dbReference type="ARBA" id="ARBA00022771"/>
    </source>
</evidence>
<dbReference type="PANTHER" id="PTHR12298:SF4">
    <property type="entry name" value="PROGRAMMED CELL DEATH PROTEIN 2"/>
    <property type="match status" value="1"/>
</dbReference>
<dbReference type="InterPro" id="IPR007320">
    <property type="entry name" value="PDCD2_C"/>
</dbReference>
<dbReference type="PANTHER" id="PTHR12298">
    <property type="entry name" value="PCDC2 PROGRAMMED CELL DEATH PROTEIN 2 -RELATED"/>
    <property type="match status" value="1"/>
</dbReference>
<dbReference type="EMBL" id="CH916367">
    <property type="protein sequence ID" value="EDW02291.1"/>
    <property type="molecule type" value="Genomic_DNA"/>
</dbReference>
<dbReference type="PROSITE" id="PS01360">
    <property type="entry name" value="ZF_MYND_1"/>
    <property type="match status" value="1"/>
</dbReference>
<dbReference type="GO" id="GO:0005737">
    <property type="term" value="C:cytoplasm"/>
    <property type="evidence" value="ECO:0007669"/>
    <property type="project" value="EnsemblMetazoa"/>
</dbReference>
<reference evidence="6 7" key="1">
    <citation type="journal article" date="2007" name="Nature">
        <title>Evolution of genes and genomes on the Drosophila phylogeny.</title>
        <authorList>
            <consortium name="Drosophila 12 Genomes Consortium"/>
            <person name="Clark A.G."/>
            <person name="Eisen M.B."/>
            <person name="Smith D.R."/>
            <person name="Bergman C.M."/>
            <person name="Oliver B."/>
            <person name="Markow T.A."/>
            <person name="Kaufman T.C."/>
            <person name="Kellis M."/>
            <person name="Gelbart W."/>
            <person name="Iyer V.N."/>
            <person name="Pollard D.A."/>
            <person name="Sackton T.B."/>
            <person name="Larracuente A.M."/>
            <person name="Singh N.D."/>
            <person name="Abad J.P."/>
            <person name="Abt D.N."/>
            <person name="Adryan B."/>
            <person name="Aguade M."/>
            <person name="Akashi H."/>
            <person name="Anderson W.W."/>
            <person name="Aquadro C.F."/>
            <person name="Ardell D.H."/>
            <person name="Arguello R."/>
            <person name="Artieri C.G."/>
            <person name="Barbash D.A."/>
            <person name="Barker D."/>
            <person name="Barsanti P."/>
            <person name="Batterham P."/>
            <person name="Batzoglou S."/>
            <person name="Begun D."/>
            <person name="Bhutkar A."/>
            <person name="Blanco E."/>
            <person name="Bosak S.A."/>
            <person name="Bradley R.K."/>
            <person name="Brand A.D."/>
            <person name="Brent M.R."/>
            <person name="Brooks A.N."/>
            <person name="Brown R.H."/>
            <person name="Butlin R.K."/>
            <person name="Caggese C."/>
            <person name="Calvi B.R."/>
            <person name="Bernardo de Carvalho A."/>
            <person name="Caspi A."/>
            <person name="Castrezana S."/>
            <person name="Celniker S.E."/>
            <person name="Chang J.L."/>
            <person name="Chapple C."/>
            <person name="Chatterji S."/>
            <person name="Chinwalla A."/>
            <person name="Civetta A."/>
            <person name="Clifton S.W."/>
            <person name="Comeron J.M."/>
            <person name="Costello J.C."/>
            <person name="Coyne J.A."/>
            <person name="Daub J."/>
            <person name="David R.G."/>
            <person name="Delcher A.L."/>
            <person name="Delehaunty K."/>
            <person name="Do C.B."/>
            <person name="Ebling H."/>
            <person name="Edwards K."/>
            <person name="Eickbush T."/>
            <person name="Evans J.D."/>
            <person name="Filipski A."/>
            <person name="Findeiss S."/>
            <person name="Freyhult E."/>
            <person name="Fulton L."/>
            <person name="Fulton R."/>
            <person name="Garcia A.C."/>
            <person name="Gardiner A."/>
            <person name="Garfield D.A."/>
            <person name="Garvin B.E."/>
            <person name="Gibson G."/>
            <person name="Gilbert D."/>
            <person name="Gnerre S."/>
            <person name="Godfrey J."/>
            <person name="Good R."/>
            <person name="Gotea V."/>
            <person name="Gravely B."/>
            <person name="Greenberg A.J."/>
            <person name="Griffiths-Jones S."/>
            <person name="Gross S."/>
            <person name="Guigo R."/>
            <person name="Gustafson E.A."/>
            <person name="Haerty W."/>
            <person name="Hahn M.W."/>
            <person name="Halligan D.L."/>
            <person name="Halpern A.L."/>
            <person name="Halter G.M."/>
            <person name="Han M.V."/>
            <person name="Heger A."/>
            <person name="Hillier L."/>
            <person name="Hinrichs A.S."/>
            <person name="Holmes I."/>
            <person name="Hoskins R.A."/>
            <person name="Hubisz M.J."/>
            <person name="Hultmark D."/>
            <person name="Huntley M.A."/>
            <person name="Jaffe D.B."/>
            <person name="Jagadeeshan S."/>
            <person name="Jeck W.R."/>
            <person name="Johnson J."/>
            <person name="Jones C.D."/>
            <person name="Jordan W.C."/>
            <person name="Karpen G.H."/>
            <person name="Kataoka E."/>
            <person name="Keightley P.D."/>
            <person name="Kheradpour P."/>
            <person name="Kirkness E.F."/>
            <person name="Koerich L.B."/>
            <person name="Kristiansen K."/>
            <person name="Kudrna D."/>
            <person name="Kulathinal R.J."/>
            <person name="Kumar S."/>
            <person name="Kwok R."/>
            <person name="Lander E."/>
            <person name="Langley C.H."/>
            <person name="Lapoint R."/>
            <person name="Lazzaro B.P."/>
            <person name="Lee S.J."/>
            <person name="Levesque L."/>
            <person name="Li R."/>
            <person name="Lin C.F."/>
            <person name="Lin M.F."/>
            <person name="Lindblad-Toh K."/>
            <person name="Llopart A."/>
            <person name="Long M."/>
            <person name="Low L."/>
            <person name="Lozovsky E."/>
            <person name="Lu J."/>
            <person name="Luo M."/>
            <person name="Machado C.A."/>
            <person name="Makalowski W."/>
            <person name="Marzo M."/>
            <person name="Matsuda M."/>
            <person name="Matzkin L."/>
            <person name="McAllister B."/>
            <person name="McBride C.S."/>
            <person name="McKernan B."/>
            <person name="McKernan K."/>
            <person name="Mendez-Lago M."/>
            <person name="Minx P."/>
            <person name="Mollenhauer M.U."/>
            <person name="Montooth K."/>
            <person name="Mount S.M."/>
            <person name="Mu X."/>
            <person name="Myers E."/>
            <person name="Negre B."/>
            <person name="Newfeld S."/>
            <person name="Nielsen R."/>
            <person name="Noor M.A."/>
            <person name="O'Grady P."/>
            <person name="Pachter L."/>
            <person name="Papaceit M."/>
            <person name="Parisi M.J."/>
            <person name="Parisi M."/>
            <person name="Parts L."/>
            <person name="Pedersen J.S."/>
            <person name="Pesole G."/>
            <person name="Phillippy A.M."/>
            <person name="Ponting C.P."/>
            <person name="Pop M."/>
            <person name="Porcelli D."/>
            <person name="Powell J.R."/>
            <person name="Prohaska S."/>
            <person name="Pruitt K."/>
            <person name="Puig M."/>
            <person name="Quesneville H."/>
            <person name="Ram K.R."/>
            <person name="Rand D."/>
            <person name="Rasmussen M.D."/>
            <person name="Reed L.K."/>
            <person name="Reenan R."/>
            <person name="Reily A."/>
            <person name="Remington K.A."/>
            <person name="Rieger T.T."/>
            <person name="Ritchie M.G."/>
            <person name="Robin C."/>
            <person name="Rogers Y.H."/>
            <person name="Rohde C."/>
            <person name="Rozas J."/>
            <person name="Rubenfield M.J."/>
            <person name="Ruiz A."/>
            <person name="Russo S."/>
            <person name="Salzberg S.L."/>
            <person name="Sanchez-Gracia A."/>
            <person name="Saranga D.J."/>
            <person name="Sato H."/>
            <person name="Schaeffer S.W."/>
            <person name="Schatz M.C."/>
            <person name="Schlenke T."/>
            <person name="Schwartz R."/>
            <person name="Segarra C."/>
            <person name="Singh R.S."/>
            <person name="Sirot L."/>
            <person name="Sirota M."/>
            <person name="Sisneros N.B."/>
            <person name="Smith C.D."/>
            <person name="Smith T.F."/>
            <person name="Spieth J."/>
            <person name="Stage D.E."/>
            <person name="Stark A."/>
            <person name="Stephan W."/>
            <person name="Strausberg R.L."/>
            <person name="Strempel S."/>
            <person name="Sturgill D."/>
            <person name="Sutton G."/>
            <person name="Sutton G.G."/>
            <person name="Tao W."/>
            <person name="Teichmann S."/>
            <person name="Tobari Y.N."/>
            <person name="Tomimura Y."/>
            <person name="Tsolas J.M."/>
            <person name="Valente V.L."/>
            <person name="Venter E."/>
            <person name="Venter J.C."/>
            <person name="Vicario S."/>
            <person name="Vieira F.G."/>
            <person name="Vilella A.J."/>
            <person name="Villasante A."/>
            <person name="Walenz B."/>
            <person name="Wang J."/>
            <person name="Wasserman M."/>
            <person name="Watts T."/>
            <person name="Wilson D."/>
            <person name="Wilson R.K."/>
            <person name="Wing R.A."/>
            <person name="Wolfner M.F."/>
            <person name="Wong A."/>
            <person name="Wong G.K."/>
            <person name="Wu C.I."/>
            <person name="Wu G."/>
            <person name="Yamamoto D."/>
            <person name="Yang H.P."/>
            <person name="Yang S.P."/>
            <person name="Yorke J.A."/>
            <person name="Yoshida K."/>
            <person name="Zdobnov E."/>
            <person name="Zhang P."/>
            <person name="Zhang Y."/>
            <person name="Zimin A.V."/>
            <person name="Baldwin J."/>
            <person name="Abdouelleil A."/>
            <person name="Abdulkadir J."/>
            <person name="Abebe A."/>
            <person name="Abera B."/>
            <person name="Abreu J."/>
            <person name="Acer S.C."/>
            <person name="Aftuck L."/>
            <person name="Alexander A."/>
            <person name="An P."/>
            <person name="Anderson E."/>
            <person name="Anderson S."/>
            <person name="Arachi H."/>
            <person name="Azer M."/>
            <person name="Bachantsang P."/>
            <person name="Barry A."/>
            <person name="Bayul T."/>
            <person name="Berlin A."/>
            <person name="Bessette D."/>
            <person name="Bloom T."/>
            <person name="Blye J."/>
            <person name="Boguslavskiy L."/>
            <person name="Bonnet C."/>
            <person name="Boukhgalter B."/>
            <person name="Bourzgui I."/>
            <person name="Brown A."/>
            <person name="Cahill P."/>
            <person name="Channer S."/>
            <person name="Cheshatsang Y."/>
            <person name="Chuda L."/>
            <person name="Citroen M."/>
            <person name="Collymore A."/>
            <person name="Cooke P."/>
            <person name="Costello M."/>
            <person name="D'Aco K."/>
            <person name="Daza R."/>
            <person name="De Haan G."/>
            <person name="DeGray S."/>
            <person name="DeMaso C."/>
            <person name="Dhargay N."/>
            <person name="Dooley K."/>
            <person name="Dooley E."/>
            <person name="Doricent M."/>
            <person name="Dorje P."/>
            <person name="Dorjee K."/>
            <person name="Dupes A."/>
            <person name="Elong R."/>
            <person name="Falk J."/>
            <person name="Farina A."/>
            <person name="Faro S."/>
            <person name="Ferguson D."/>
            <person name="Fisher S."/>
            <person name="Foley C.D."/>
            <person name="Franke A."/>
            <person name="Friedrich D."/>
            <person name="Gadbois L."/>
            <person name="Gearin G."/>
            <person name="Gearin C.R."/>
            <person name="Giannoukos G."/>
            <person name="Goode T."/>
            <person name="Graham J."/>
            <person name="Grandbois E."/>
            <person name="Grewal S."/>
            <person name="Gyaltsen K."/>
            <person name="Hafez N."/>
            <person name="Hagos B."/>
            <person name="Hall J."/>
            <person name="Henson C."/>
            <person name="Hollinger A."/>
            <person name="Honan T."/>
            <person name="Huard M.D."/>
            <person name="Hughes L."/>
            <person name="Hurhula B."/>
            <person name="Husby M.E."/>
            <person name="Kamat A."/>
            <person name="Kanga B."/>
            <person name="Kashin S."/>
            <person name="Khazanovich D."/>
            <person name="Kisner P."/>
            <person name="Lance K."/>
            <person name="Lara M."/>
            <person name="Lee W."/>
            <person name="Lennon N."/>
            <person name="Letendre F."/>
            <person name="LeVine R."/>
            <person name="Lipovsky A."/>
            <person name="Liu X."/>
            <person name="Liu J."/>
            <person name="Liu S."/>
            <person name="Lokyitsang T."/>
            <person name="Lokyitsang Y."/>
            <person name="Lubonja R."/>
            <person name="Lui A."/>
            <person name="MacDonald P."/>
            <person name="Magnisalis V."/>
            <person name="Maru K."/>
            <person name="Matthews C."/>
            <person name="McCusker W."/>
            <person name="McDonough S."/>
            <person name="Mehta T."/>
            <person name="Meldrim J."/>
            <person name="Meneus L."/>
            <person name="Mihai O."/>
            <person name="Mihalev A."/>
            <person name="Mihova T."/>
            <person name="Mittelman R."/>
            <person name="Mlenga V."/>
            <person name="Montmayeur A."/>
            <person name="Mulrain L."/>
            <person name="Navidi A."/>
            <person name="Naylor J."/>
            <person name="Negash T."/>
            <person name="Nguyen T."/>
            <person name="Nguyen N."/>
            <person name="Nicol R."/>
            <person name="Norbu C."/>
            <person name="Norbu N."/>
            <person name="Novod N."/>
            <person name="O'Neill B."/>
            <person name="Osman S."/>
            <person name="Markiewicz E."/>
            <person name="Oyono O.L."/>
            <person name="Patti C."/>
            <person name="Phunkhang P."/>
            <person name="Pierre F."/>
            <person name="Priest M."/>
            <person name="Raghuraman S."/>
            <person name="Rege F."/>
            <person name="Reyes R."/>
            <person name="Rise C."/>
            <person name="Rogov P."/>
            <person name="Ross K."/>
            <person name="Ryan E."/>
            <person name="Settipalli S."/>
            <person name="Shea T."/>
            <person name="Sherpa N."/>
            <person name="Shi L."/>
            <person name="Shih D."/>
            <person name="Sparrow T."/>
            <person name="Spaulding J."/>
            <person name="Stalker J."/>
            <person name="Stange-Thomann N."/>
            <person name="Stavropoulos S."/>
            <person name="Stone C."/>
            <person name="Strader C."/>
            <person name="Tesfaye S."/>
            <person name="Thomson T."/>
            <person name="Thoulutsang Y."/>
            <person name="Thoulutsang D."/>
            <person name="Topham K."/>
            <person name="Topping I."/>
            <person name="Tsamla T."/>
            <person name="Vassiliev H."/>
            <person name="Vo A."/>
            <person name="Wangchuk T."/>
            <person name="Wangdi T."/>
            <person name="Weiand M."/>
            <person name="Wilkinson J."/>
            <person name="Wilson A."/>
            <person name="Yadav S."/>
            <person name="Young G."/>
            <person name="Yu Q."/>
            <person name="Zembek L."/>
            <person name="Zhong D."/>
            <person name="Zimmer A."/>
            <person name="Zwirko Z."/>
            <person name="Jaffe D.B."/>
            <person name="Alvarez P."/>
            <person name="Brockman W."/>
            <person name="Butler J."/>
            <person name="Chin C."/>
            <person name="Gnerre S."/>
            <person name="Grabherr M."/>
            <person name="Kleber M."/>
            <person name="Mauceli E."/>
            <person name="MacCallum I."/>
        </authorList>
    </citation>
    <scope>NUCLEOTIDE SEQUENCE [LARGE SCALE GENOMIC DNA]</scope>
    <source>
        <strain evidence="7">Tucson 15287-2541.00</strain>
    </source>
</reference>
<dbReference type="GO" id="GO:0042274">
    <property type="term" value="P:ribosomal small subunit biogenesis"/>
    <property type="evidence" value="ECO:0007669"/>
    <property type="project" value="EnsemblMetazoa"/>
</dbReference>
<dbReference type="OMA" id="HQVIRYS"/>
<dbReference type="Pfam" id="PF04194">
    <property type="entry name" value="PDCD2_C"/>
    <property type="match status" value="1"/>
</dbReference>
<feature type="domain" description="MYND-type" evidence="5">
    <location>
        <begin position="128"/>
        <end position="164"/>
    </location>
</feature>
<dbReference type="GO" id="GO:0043024">
    <property type="term" value="F:ribosomal small subunit binding"/>
    <property type="evidence" value="ECO:0007669"/>
    <property type="project" value="EnsemblMetazoa"/>
</dbReference>
<keyword evidence="2 4" id="KW-0863">Zinc-finger</keyword>
<gene>
    <name evidence="6" type="primary">Dgri\GH19974</name>
    <name evidence="6" type="ORF">Dgri_GH19974</name>
</gene>
<sequence>MAVDLGFAEQVDNTAWLSNRYFPSKLGGRPAWLELDALPATAQLQCQQCQAPQAFLCQLYAPKEDEFNFHRSIYVFLCRNPDCQQPNKAHNFKVLRSQLPLKNRFYSDQSPSEEGEPLPAIDSLKKLCAACGCLGPHTCSRCKSINYCSSTHQRAHWPLHKPNCGIDKAAAANKALPQLQFPEYEIVESDPTSEPSAVADKDEATCLAEFEQLSANGKAGELSDVPERELDKYFGSSAAAEDKSFEHFKQLTAAHPEQVVRYRSGAGAPLWIANVENTIASQLAAVPNCSHCGSVRQFEFQIMPQMLTLLNDERLDWGILAVYTCARSCPIDGYVEEHIIKQDIVA</sequence>
<dbReference type="InParanoid" id="B4J8D2"/>
<keyword evidence="1" id="KW-0479">Metal-binding</keyword>